<dbReference type="PANTHER" id="PTHR33096:SF1">
    <property type="entry name" value="CXC1-LIKE CYSTEINE CLUSTER ASSOCIATED WITH KDZ TRANSPOSASES DOMAIN-CONTAINING PROTEIN"/>
    <property type="match status" value="1"/>
</dbReference>
<proteinExistence type="predicted"/>
<evidence type="ECO:0000256" key="1">
    <source>
        <dbReference type="SAM" id="MobiDB-lite"/>
    </source>
</evidence>
<reference evidence="3" key="1">
    <citation type="submission" date="2020-05" db="EMBL/GenBank/DDBJ databases">
        <title>Mycena genomes resolve the evolution of fungal bioluminescence.</title>
        <authorList>
            <person name="Tsai I.J."/>
        </authorList>
    </citation>
    <scope>NUCLEOTIDE SEQUENCE</scope>
    <source>
        <strain evidence="3">110903Hualien_Pintung</strain>
    </source>
</reference>
<name>A0A8H6RWF5_MYCCL</name>
<dbReference type="Pfam" id="PF18803">
    <property type="entry name" value="CxC2"/>
    <property type="match status" value="1"/>
</dbReference>
<feature type="region of interest" description="Disordered" evidence="1">
    <location>
        <begin position="896"/>
        <end position="924"/>
    </location>
</feature>
<protein>
    <submittedName>
        <fullName evidence="3">CxC2 domain-containing protein</fullName>
    </submittedName>
</protein>
<dbReference type="InterPro" id="IPR041457">
    <property type="entry name" value="CxC2_KDZ-assoc"/>
</dbReference>
<keyword evidence="4" id="KW-1185">Reference proteome</keyword>
<accession>A0A8H6RWF5</accession>
<dbReference type="AlphaFoldDB" id="A0A8H6RWF5"/>
<dbReference type="Proteomes" id="UP000613580">
    <property type="component" value="Unassembled WGS sequence"/>
</dbReference>
<organism evidence="3 4">
    <name type="scientific">Mycena chlorophos</name>
    <name type="common">Agaric fungus</name>
    <name type="synonym">Agaricus chlorophos</name>
    <dbReference type="NCBI Taxonomy" id="658473"/>
    <lineage>
        <taxon>Eukaryota</taxon>
        <taxon>Fungi</taxon>
        <taxon>Dikarya</taxon>
        <taxon>Basidiomycota</taxon>
        <taxon>Agaricomycotina</taxon>
        <taxon>Agaricomycetes</taxon>
        <taxon>Agaricomycetidae</taxon>
        <taxon>Agaricales</taxon>
        <taxon>Marasmiineae</taxon>
        <taxon>Mycenaceae</taxon>
        <taxon>Mycena</taxon>
    </lineage>
</organism>
<dbReference type="Pfam" id="PF18758">
    <property type="entry name" value="KDZ"/>
    <property type="match status" value="1"/>
</dbReference>
<dbReference type="OrthoDB" id="2804062at2759"/>
<dbReference type="PANTHER" id="PTHR33096">
    <property type="entry name" value="CXC2 DOMAIN-CONTAINING PROTEIN"/>
    <property type="match status" value="1"/>
</dbReference>
<evidence type="ECO:0000313" key="3">
    <source>
        <dbReference type="EMBL" id="KAF7288127.1"/>
    </source>
</evidence>
<feature type="compositionally biased region" description="Acidic residues" evidence="1">
    <location>
        <begin position="901"/>
        <end position="921"/>
    </location>
</feature>
<sequence>MSFRQQRKRAAMVPDAPHKRAKALHDPHEHVIALSNLAGPSSQPIDAGAERVSTDMRRSYPDPLRLAPTSPLKRIAQSQSQAVPASLPANEMYIMGEGDDDWVDAELKAKKSAAVPRILRPAPFTNGAIRVATTTFAPSFGVTDVAELASAVLSAAKRKTPRCTAAEIASMRNSSVVSAASLNTLITRSIGLSAGPEFTFRSMLAQRCPQPVAARKDFVVVHTNGVHEVGLDFCGCYTGARPHFDQLLRAGWFPSTDHSPRTCVSLVCLEQYHALSLQAKVSPHRFYQTLEILTDATGIKPPDRYQIFLRIDREYRHLIMLKRGGRGHDPAGASGTKSGELALRCPACPRPNVNIPDDWENEPSASSCKYAMNLAFDACFRLKRRDISNEIRDPGLGTGLSYFVEQAPYRKYIETIKDQKEMSSCSKLAAIDHANTKFARGYAVTGVVMGVCTRHEFVQPNGVADLQRGERYGNVDWVFLSILRHLELHLRFLISYDIACQWCKRLFERVDALPFLLSLVLVSTLFRFVVPKLHILGHIAKCQAEFSLNYTPGSGQADGESIERAWSNIGACGANTRAILYVGALIKRSSKRERQHDAFLEFSVHQEERVPAWKAMVVAYEADDKNDNPYEPKVEGMSESQVRAQLEEAEEEDEKNGRWQPISEISPATFLVELLDIEHEQRRVGAQAELRKSKVVLATTSIRSMRKRLNKRIGRLRTMQATYTPAALQKLKNLNLPQDEPAEKIPLLSPSALDPASQANGGCVEGLVDMEVLLRKGQCRSALTQLRNQLHVKRRLLIYKSNHTRAQAMNTRARAVVERNEARILLASLKFQTAWLALLRVLGNEQQLPWPRLKKSDIRCLEDSEELALREQREKRAAIKRAENARILAEAGIGARLVSESSDEDESDEDEDEDETSDAPMDDVFVAGTPVTGVGLASGGAVQQGESRRTPSWIWTHAERDGTDLSFEEGLRIEWTKAWARDRRWSEEVVILAEETRRVPLSFDHHANIWLQRAELVTGREQLTNDECEGLVAYAVSQSDTFHNLARPSRGLCDDAANTQRRAKAKILEVVHGIAGRHDVVAEQIEQQIDERELGNESDEEEDGED</sequence>
<evidence type="ECO:0000313" key="4">
    <source>
        <dbReference type="Proteomes" id="UP000613580"/>
    </source>
</evidence>
<comment type="caution">
    <text evidence="3">The sequence shown here is derived from an EMBL/GenBank/DDBJ whole genome shotgun (WGS) entry which is preliminary data.</text>
</comment>
<dbReference type="InterPro" id="IPR040521">
    <property type="entry name" value="KDZ"/>
</dbReference>
<evidence type="ECO:0000259" key="2">
    <source>
        <dbReference type="Pfam" id="PF18803"/>
    </source>
</evidence>
<dbReference type="EMBL" id="JACAZE010000055">
    <property type="protein sequence ID" value="KAF7288127.1"/>
    <property type="molecule type" value="Genomic_DNA"/>
</dbReference>
<gene>
    <name evidence="3" type="ORF">HMN09_01425700</name>
</gene>
<feature type="domain" description="CxC2-like cysteine cluster KDZ transposase-associated" evidence="2">
    <location>
        <begin position="205"/>
        <end position="298"/>
    </location>
</feature>